<dbReference type="AlphaFoldDB" id="A0A3D9SAB1"/>
<accession>A0A3D9SAB1</accession>
<keyword evidence="2" id="KW-1185">Reference proteome</keyword>
<sequence length="77" mass="9044">MLIWILIGITFISLLTAALMWSRFYHVHRTLRSVQQEHNSLLRDLIPPERQNDMRTIYDRAWAGEVVQYESGLNGDS</sequence>
<protein>
    <submittedName>
        <fullName evidence="1">Uncharacterized protein</fullName>
    </submittedName>
</protein>
<evidence type="ECO:0000313" key="1">
    <source>
        <dbReference type="EMBL" id="REE86513.1"/>
    </source>
</evidence>
<reference evidence="1 2" key="1">
    <citation type="submission" date="2018-08" db="EMBL/GenBank/DDBJ databases">
        <title>Genomic Encyclopedia of Type Strains, Phase III (KMG-III): the genomes of soil and plant-associated and newly described type strains.</title>
        <authorList>
            <person name="Whitman W."/>
        </authorList>
    </citation>
    <scope>NUCLEOTIDE SEQUENCE [LARGE SCALE GENOMIC DNA]</scope>
    <source>
        <strain evidence="1 2">CGMCC 1.10966</strain>
    </source>
</reference>
<name>A0A3D9SAB1_9BACL</name>
<proteinExistence type="predicted"/>
<evidence type="ECO:0000313" key="2">
    <source>
        <dbReference type="Proteomes" id="UP000256304"/>
    </source>
</evidence>
<dbReference type="EMBL" id="QTTN01000010">
    <property type="protein sequence ID" value="REE86513.1"/>
    <property type="molecule type" value="Genomic_DNA"/>
</dbReference>
<organism evidence="1 2">
    <name type="scientific">Paenibacillus taihuensis</name>
    <dbReference type="NCBI Taxonomy" id="1156355"/>
    <lineage>
        <taxon>Bacteria</taxon>
        <taxon>Bacillati</taxon>
        <taxon>Bacillota</taxon>
        <taxon>Bacilli</taxon>
        <taxon>Bacillales</taxon>
        <taxon>Paenibacillaceae</taxon>
        <taxon>Paenibacillus</taxon>
    </lineage>
</organism>
<comment type="caution">
    <text evidence="1">The sequence shown here is derived from an EMBL/GenBank/DDBJ whole genome shotgun (WGS) entry which is preliminary data.</text>
</comment>
<dbReference type="Proteomes" id="UP000256304">
    <property type="component" value="Unassembled WGS sequence"/>
</dbReference>
<gene>
    <name evidence="1" type="ORF">A8990_110122</name>
</gene>